<evidence type="ECO:0000256" key="2">
    <source>
        <dbReference type="ARBA" id="ARBA00022448"/>
    </source>
</evidence>
<proteinExistence type="inferred from homology"/>
<dbReference type="PROSITE" id="PS50928">
    <property type="entry name" value="ABC_TM1"/>
    <property type="match status" value="1"/>
</dbReference>
<keyword evidence="3" id="KW-1003">Cell membrane</keyword>
<dbReference type="STRING" id="443156.SAMN04489867_2658"/>
<dbReference type="PANTHER" id="PTHR43227:SF8">
    <property type="entry name" value="DIACETYLCHITOBIOSE UPTAKE SYSTEM PERMEASE PROTEIN DASB"/>
    <property type="match status" value="1"/>
</dbReference>
<keyword evidence="2 7" id="KW-0813">Transport</keyword>
<dbReference type="InterPro" id="IPR050809">
    <property type="entry name" value="UgpAE/MalFG_permease"/>
</dbReference>
<evidence type="ECO:0000256" key="6">
    <source>
        <dbReference type="ARBA" id="ARBA00023136"/>
    </source>
</evidence>
<evidence type="ECO:0000256" key="4">
    <source>
        <dbReference type="ARBA" id="ARBA00022692"/>
    </source>
</evidence>
<dbReference type="OrthoDB" id="9805974at2"/>
<feature type="transmembrane region" description="Helical" evidence="7">
    <location>
        <begin position="101"/>
        <end position="122"/>
    </location>
</feature>
<evidence type="ECO:0000256" key="5">
    <source>
        <dbReference type="ARBA" id="ARBA00022989"/>
    </source>
</evidence>
<dbReference type="EMBL" id="LT629711">
    <property type="protein sequence ID" value="SDP49583.1"/>
    <property type="molecule type" value="Genomic_DNA"/>
</dbReference>
<evidence type="ECO:0000256" key="1">
    <source>
        <dbReference type="ARBA" id="ARBA00004651"/>
    </source>
</evidence>
<dbReference type="SUPFAM" id="SSF161098">
    <property type="entry name" value="MetI-like"/>
    <property type="match status" value="1"/>
</dbReference>
<dbReference type="CDD" id="cd06261">
    <property type="entry name" value="TM_PBP2"/>
    <property type="match status" value="1"/>
</dbReference>
<protein>
    <submittedName>
        <fullName evidence="9">Carbohydrate ABC transporter membrane protein 1, CUT1 family</fullName>
    </submittedName>
</protein>
<feature type="transmembrane region" description="Helical" evidence="7">
    <location>
        <begin position="153"/>
        <end position="176"/>
    </location>
</feature>
<dbReference type="InterPro" id="IPR000515">
    <property type="entry name" value="MetI-like"/>
</dbReference>
<dbReference type="GO" id="GO:0055085">
    <property type="term" value="P:transmembrane transport"/>
    <property type="evidence" value="ECO:0007669"/>
    <property type="project" value="InterPro"/>
</dbReference>
<dbReference type="InterPro" id="IPR035906">
    <property type="entry name" value="MetI-like_sf"/>
</dbReference>
<dbReference type="GO" id="GO:0005886">
    <property type="term" value="C:plasma membrane"/>
    <property type="evidence" value="ECO:0007669"/>
    <property type="project" value="UniProtKB-SubCell"/>
</dbReference>
<keyword evidence="5 7" id="KW-1133">Transmembrane helix</keyword>
<feature type="domain" description="ABC transmembrane type-1" evidence="8">
    <location>
        <begin position="63"/>
        <end position="278"/>
    </location>
</feature>
<feature type="transmembrane region" description="Helical" evidence="7">
    <location>
        <begin position="257"/>
        <end position="279"/>
    </location>
</feature>
<evidence type="ECO:0000259" key="8">
    <source>
        <dbReference type="PROSITE" id="PS50928"/>
    </source>
</evidence>
<gene>
    <name evidence="9" type="ORF">SAMN04489867_2658</name>
</gene>
<dbReference type="PANTHER" id="PTHR43227">
    <property type="entry name" value="BLL4140 PROTEIN"/>
    <property type="match status" value="1"/>
</dbReference>
<organism evidence="9 10">
    <name type="scientific">Pedococcus dokdonensis</name>
    <dbReference type="NCBI Taxonomy" id="443156"/>
    <lineage>
        <taxon>Bacteria</taxon>
        <taxon>Bacillati</taxon>
        <taxon>Actinomycetota</taxon>
        <taxon>Actinomycetes</taxon>
        <taxon>Micrococcales</taxon>
        <taxon>Intrasporangiaceae</taxon>
        <taxon>Pedococcus</taxon>
    </lineage>
</organism>
<evidence type="ECO:0000313" key="9">
    <source>
        <dbReference type="EMBL" id="SDP49583.1"/>
    </source>
</evidence>
<dbReference type="Proteomes" id="UP000199077">
    <property type="component" value="Chromosome I"/>
</dbReference>
<comment type="subcellular location">
    <subcellularLocation>
        <location evidence="1 7">Cell membrane</location>
        <topology evidence="1 7">Multi-pass membrane protein</topology>
    </subcellularLocation>
</comment>
<dbReference type="Pfam" id="PF00528">
    <property type="entry name" value="BPD_transp_1"/>
    <property type="match status" value="1"/>
</dbReference>
<keyword evidence="6 7" id="KW-0472">Membrane</keyword>
<evidence type="ECO:0000313" key="10">
    <source>
        <dbReference type="Proteomes" id="UP000199077"/>
    </source>
</evidence>
<reference evidence="10" key="1">
    <citation type="submission" date="2016-10" db="EMBL/GenBank/DDBJ databases">
        <authorList>
            <person name="Varghese N."/>
            <person name="Submissions S."/>
        </authorList>
    </citation>
    <scope>NUCLEOTIDE SEQUENCE [LARGE SCALE GENOMIC DNA]</scope>
    <source>
        <strain evidence="10">DSM 22329</strain>
    </source>
</reference>
<dbReference type="AlphaFoldDB" id="A0A1H0T6B6"/>
<accession>A0A1H0T6B6</accession>
<comment type="similarity">
    <text evidence="7">Belongs to the binding-protein-dependent transport system permease family.</text>
</comment>
<dbReference type="Gene3D" id="1.10.3720.10">
    <property type="entry name" value="MetI-like"/>
    <property type="match status" value="1"/>
</dbReference>
<feature type="transmembrane region" description="Helical" evidence="7">
    <location>
        <begin position="67"/>
        <end position="89"/>
    </location>
</feature>
<evidence type="ECO:0000256" key="7">
    <source>
        <dbReference type="RuleBase" id="RU363032"/>
    </source>
</evidence>
<keyword evidence="4 7" id="KW-0812">Transmembrane</keyword>
<feature type="transmembrane region" description="Helical" evidence="7">
    <location>
        <begin position="197"/>
        <end position="220"/>
    </location>
</feature>
<name>A0A1H0T6B6_9MICO</name>
<sequence length="289" mass="31602">MPLLLIAPTVLTLIALMGWPLVNNVLLSLRKVTLRELISREVVWVGFDNYRVILADPDFWHAVVRSVLFTAACAATTMLVGVLMAMLLVRLPRVPKVLLSISLVLAWATPVLAATTVFQWLFDTDFGVVNWLLAKVGFDTEGHSWFSTGPSTFLVAGLLVVWQAVPLVVFSISAALQTVPVELDEAAVIDGASASQRWWSITFPLVRPMIGVLAFLQVIWDFKAFTQVYALRKGGPDSSTTTLPILIYQQGIARSQFGLAAAASVITVAILLVLLALYVRSAVRAEEVR</sequence>
<evidence type="ECO:0000256" key="3">
    <source>
        <dbReference type="ARBA" id="ARBA00022475"/>
    </source>
</evidence>
<keyword evidence="10" id="KW-1185">Reference proteome</keyword>